<reference evidence="1 2" key="1">
    <citation type="submission" date="2019-11" db="EMBL/GenBank/DDBJ databases">
        <authorList>
            <person name="Lewis R."/>
            <person name="Clooney A.G."/>
            <person name="Stockdale S.R."/>
            <person name="Buttimer C."/>
            <person name="Draper L.A."/>
            <person name="Ross R.P."/>
            <person name="Hill C."/>
        </authorList>
    </citation>
    <scope>NUCLEOTIDE SEQUENCE [LARGE SCALE GENOMIC DNA]</scope>
</reference>
<dbReference type="Proteomes" id="UP000464669">
    <property type="component" value="Segment"/>
</dbReference>
<name>A0A6B7ZF57_9CAUD</name>
<dbReference type="EMBL" id="MN642089">
    <property type="protein sequence ID" value="QGH72002.1"/>
    <property type="molecule type" value="Genomic_DNA"/>
</dbReference>
<proteinExistence type="predicted"/>
<evidence type="ECO:0000313" key="2">
    <source>
        <dbReference type="Proteomes" id="UP000464669"/>
    </source>
</evidence>
<evidence type="ECO:0000313" key="1">
    <source>
        <dbReference type="EMBL" id="QGH72002.1"/>
    </source>
</evidence>
<accession>A0A6B7ZF57</accession>
<organism evidence="1 2">
    <name type="scientific">Klebsiella phage N1M2</name>
    <dbReference type="NCBI Taxonomy" id="2664939"/>
    <lineage>
        <taxon>Viruses</taxon>
        <taxon>Duplodnaviria</taxon>
        <taxon>Heunggongvirae</taxon>
        <taxon>Uroviricota</taxon>
        <taxon>Caudoviricetes</taxon>
        <taxon>Chimalliviridae</taxon>
        <taxon>Nimduovirus</taxon>
        <taxon>Nimduovirus N1M2</taxon>
    </lineage>
</organism>
<gene>
    <name evidence="1" type="ORF">N1M2_139</name>
</gene>
<sequence length="140" mass="15852">MNKLTFPNEFSRFHATGTKPEVEIKGVELKKPKDTSLIPGKSVKIINETEGLISRIEMLCVFGKFNRGKLLSLSKRRKKIALVRGTMFYETATGKLVDAKHRFKPGISSIPVMVEWVEKEGPSFTNFMNEWAKYIAEGAE</sequence>
<protein>
    <submittedName>
        <fullName evidence="1">Uncharacterized protein</fullName>
    </submittedName>
</protein>
<keyword evidence="2" id="KW-1185">Reference proteome</keyword>